<reference evidence="3 4" key="1">
    <citation type="submission" date="2016-02" db="EMBL/GenBank/DDBJ databases">
        <title>Genome analysis of coral dinoflagellate symbionts highlights evolutionary adaptations to a symbiotic lifestyle.</title>
        <authorList>
            <person name="Aranda M."/>
            <person name="Li Y."/>
            <person name="Liew Y.J."/>
            <person name="Baumgarten S."/>
            <person name="Simakov O."/>
            <person name="Wilson M."/>
            <person name="Piel J."/>
            <person name="Ashoor H."/>
            <person name="Bougouffa S."/>
            <person name="Bajic V.B."/>
            <person name="Ryu T."/>
            <person name="Ravasi T."/>
            <person name="Bayer T."/>
            <person name="Micklem G."/>
            <person name="Kim H."/>
            <person name="Bhak J."/>
            <person name="Lajeunesse T.C."/>
            <person name="Voolstra C.R."/>
        </authorList>
    </citation>
    <scope>NUCLEOTIDE SEQUENCE [LARGE SCALE GENOMIC DNA]</scope>
    <source>
        <strain evidence="3 4">CCMP2467</strain>
    </source>
</reference>
<dbReference type="Proteomes" id="UP000186817">
    <property type="component" value="Unassembled WGS sequence"/>
</dbReference>
<comment type="caution">
    <text evidence="3">The sequence shown here is derived from an EMBL/GenBank/DDBJ whole genome shotgun (WGS) entry which is preliminary data.</text>
</comment>
<feature type="compositionally biased region" description="Basic and acidic residues" evidence="1">
    <location>
        <begin position="82"/>
        <end position="99"/>
    </location>
</feature>
<evidence type="ECO:0000256" key="1">
    <source>
        <dbReference type="SAM" id="MobiDB-lite"/>
    </source>
</evidence>
<feature type="compositionally biased region" description="Acidic residues" evidence="1">
    <location>
        <begin position="631"/>
        <end position="646"/>
    </location>
</feature>
<dbReference type="PANTHER" id="PTHR12239:SF41">
    <property type="entry name" value="MEMBRANE ASSOCIATED PROTEIN, PUTATIVE-RELATED"/>
    <property type="match status" value="1"/>
</dbReference>
<feature type="region of interest" description="Disordered" evidence="1">
    <location>
        <begin position="624"/>
        <end position="688"/>
    </location>
</feature>
<feature type="compositionally biased region" description="Basic and acidic residues" evidence="1">
    <location>
        <begin position="1196"/>
        <end position="1205"/>
    </location>
</feature>
<dbReference type="PANTHER" id="PTHR12239">
    <property type="entry name" value="PROTEIN CBG20215-RELATED"/>
    <property type="match status" value="1"/>
</dbReference>
<feature type="region of interest" description="Disordered" evidence="1">
    <location>
        <begin position="1304"/>
        <end position="1325"/>
    </location>
</feature>
<evidence type="ECO:0000313" key="3">
    <source>
        <dbReference type="EMBL" id="OLQ01036.1"/>
    </source>
</evidence>
<feature type="compositionally biased region" description="Basic and acidic residues" evidence="1">
    <location>
        <begin position="1000"/>
        <end position="1009"/>
    </location>
</feature>
<protein>
    <submittedName>
        <fullName evidence="3">Reticulocyte-binding protein 2-like a</fullName>
    </submittedName>
</protein>
<dbReference type="OrthoDB" id="442451at2759"/>
<feature type="compositionally biased region" description="Acidic residues" evidence="1">
    <location>
        <begin position="742"/>
        <end position="763"/>
    </location>
</feature>
<feature type="region of interest" description="Disordered" evidence="1">
    <location>
        <begin position="1184"/>
        <end position="1205"/>
    </location>
</feature>
<evidence type="ECO:0000313" key="4">
    <source>
        <dbReference type="Proteomes" id="UP000186817"/>
    </source>
</evidence>
<gene>
    <name evidence="3" type="ORF">AK812_SmicGene16280</name>
</gene>
<evidence type="ECO:0000259" key="2">
    <source>
        <dbReference type="PROSITE" id="PS51471"/>
    </source>
</evidence>
<name>A0A1Q9E0T3_SYMMI</name>
<dbReference type="Gene3D" id="1.25.40.10">
    <property type="entry name" value="Tetratricopeptide repeat domain"/>
    <property type="match status" value="1"/>
</dbReference>
<dbReference type="Gene3D" id="2.60.120.620">
    <property type="entry name" value="q2cbj1_9rhob like domain"/>
    <property type="match status" value="1"/>
</dbReference>
<feature type="compositionally biased region" description="Basic and acidic residues" evidence="1">
    <location>
        <begin position="7"/>
        <end position="20"/>
    </location>
</feature>
<dbReference type="InterPro" id="IPR052293">
    <property type="entry name" value="SRRP"/>
</dbReference>
<dbReference type="InterPro" id="IPR011990">
    <property type="entry name" value="TPR-like_helical_dom_sf"/>
</dbReference>
<keyword evidence="4" id="KW-1185">Reference proteome</keyword>
<feature type="region of interest" description="Disordered" evidence="1">
    <location>
        <begin position="1"/>
        <end position="110"/>
    </location>
</feature>
<feature type="compositionally biased region" description="Acidic residues" evidence="1">
    <location>
        <begin position="100"/>
        <end position="109"/>
    </location>
</feature>
<sequence length="1606" mass="179558">MAQVKAALKEVNKRNRDLGVRKSKKKRKRSSSSDDVMITSTDNADVIITQADAKQRGGRGQGPGAPAAGGLIDLDDEGPVDSEAKESEPKEAVEPKEAEEVAEDEELEPDLPPPFLIYKLLLSMIQDGPTVTRCSGALKTASPWALSAPKVMGPSASDGEARVPWNPQYALNSGAVRTGPKNVSAEASRKEFHFETSREVEMGGWRGMEVHSVRSFLSPVDARELSDCLASADDYDTDADSVDSFYPFQRGRWKNEALRTLLEDVVERRLLPYVRQRFGEERMALSEVLVRRYLPEERRTHAAHYDGHAFATAVLGLSDPSGYEGGLYLQTVRLEPGDLLVHSFDLQHGVEVTQGSRYSLIFWLKDSPEAVATGTTPWYEKAAAAGEPDALYNLGIQRELGLHGQAWKQVTERLIAAASLVQQRPNPEIDLQKAKEAYLKSAELGHHFSQNNLALLYQEHPELDVDGRGSLHWMFAVAQKNLGTMLMEEPASRWLRRAAEQREPEAAFFLGESAALGFFLASTELGMCLGKGSSAAAIWQRLSDRGDAEEVTQRLGVQALAWSFNLCPVPPRNLLLARQRGVDEERALQLLQASCDAGSERAAALLQELDNVSDWAEPDQRVGITQASQELPEELSEIESSIEEDADRSYPEDFADDTGTGTLDRSEPRQSAAASPRSLTSDKEASYSEDFAEATLEATLEEALPAPDIPCEAELPPFSAFSGNEGMKVKADSKKMIVPLVPDEDDIEEEDIPEGGDFSEDNLEGSSSMYDPEVRRREMEKEEQQREEEERVRREQEQAEQARKQKEIDEANRRLAAERKRKLEEEKKREEEEAFRRKQQEELQREARRAEEQRKQEEAERKREEERRKAEEQEIRRREEERRKAEEEAKKREEEQRKKSEEENRRKEEERRQAEEETRQREERKKAEEETKKREEEERRKAEEETKKREEEEAERRKAEEELLKREEAMRVLPSQVQQAVTSEEPEELQNQEAKQMEAQVHELPDRPKQPVLEQLEPEVPRSSQKGPAKDSDVASSLTAAGRRPRRFSGAWIQTELEEGEKAAPGPEENRSHDAEPSGQTELFSGGPVAANVWSSPKSQWDEQRTASTTAGDRSYRTGWSSRWEHADTASEWQDRGDWRGAWWHRDWHLQRDEEDFRPFEVRSQGRERWGSLGEDLPTWSQRRSRDLWPETPSPWEKESWPRQADKENCLSQLGDWDWERVRRSPSRASGLWQSRPKAAWEAAAASFPNQTSVAPQPLGIAPGFYGQPTPFGVLYPWGFAGYPLPGPGPGPCVVAPPAVAESATLSPTGASPARPPPAEEEEAPAPPTVNLLETTLPVGPGDLDFQESLLCSFSAVVDEMLQFKYGCGIDTADYRAKLRVLCDASALCSMPRLVDAANSQKEFFALDASNCQVQLRLTYQELSSFGALCERLRMLPGTASAVVVISTRGGYAVQALAAFRPSCDLRHAVGRCGSGPGARALEHFAEEEFCSAVALEPTILSLQAPLGGPLREPPALTEAPAHVALLACLRKAPERRPLCELGCQLLARAARHHVENAAAFVGAGAAQLVCEMLDRHYGVKELQRCGLQALAILAHYGGLSSFSSV</sequence>
<feature type="domain" description="Fe2OG dioxygenase" evidence="2">
    <location>
        <begin position="284"/>
        <end position="366"/>
    </location>
</feature>
<feature type="compositionally biased region" description="Basic residues" evidence="1">
    <location>
        <begin position="21"/>
        <end position="30"/>
    </location>
</feature>
<accession>A0A1Q9E0T3</accession>
<dbReference type="SUPFAM" id="SSF81901">
    <property type="entry name" value="HCP-like"/>
    <property type="match status" value="1"/>
</dbReference>
<dbReference type="InterPro" id="IPR005123">
    <property type="entry name" value="Oxoglu/Fe-dep_dioxygenase_dom"/>
</dbReference>
<feature type="region of interest" description="Disordered" evidence="1">
    <location>
        <begin position="707"/>
        <end position="1116"/>
    </location>
</feature>
<dbReference type="PROSITE" id="PS51471">
    <property type="entry name" value="FE2OG_OXY"/>
    <property type="match status" value="1"/>
</dbReference>
<organism evidence="3 4">
    <name type="scientific">Symbiodinium microadriaticum</name>
    <name type="common">Dinoflagellate</name>
    <name type="synonym">Zooxanthella microadriatica</name>
    <dbReference type="NCBI Taxonomy" id="2951"/>
    <lineage>
        <taxon>Eukaryota</taxon>
        <taxon>Sar</taxon>
        <taxon>Alveolata</taxon>
        <taxon>Dinophyceae</taxon>
        <taxon>Suessiales</taxon>
        <taxon>Symbiodiniaceae</taxon>
        <taxon>Symbiodinium</taxon>
    </lineage>
</organism>
<feature type="compositionally biased region" description="Basic and acidic residues" evidence="1">
    <location>
        <begin position="772"/>
        <end position="970"/>
    </location>
</feature>
<dbReference type="EMBL" id="LSRX01000307">
    <property type="protein sequence ID" value="OLQ01036.1"/>
    <property type="molecule type" value="Genomic_DNA"/>
</dbReference>
<proteinExistence type="predicted"/>